<evidence type="ECO:0000313" key="1">
    <source>
        <dbReference type="EMBL" id="KAK5826633.1"/>
    </source>
</evidence>
<dbReference type="PANTHER" id="PTHR47723">
    <property type="entry name" value="OS05G0353850 PROTEIN"/>
    <property type="match status" value="1"/>
</dbReference>
<organism evidence="1 2">
    <name type="scientific">Gossypium arboreum</name>
    <name type="common">Tree cotton</name>
    <name type="synonym">Gossypium nanking</name>
    <dbReference type="NCBI Taxonomy" id="29729"/>
    <lineage>
        <taxon>Eukaryota</taxon>
        <taxon>Viridiplantae</taxon>
        <taxon>Streptophyta</taxon>
        <taxon>Embryophyta</taxon>
        <taxon>Tracheophyta</taxon>
        <taxon>Spermatophyta</taxon>
        <taxon>Magnoliopsida</taxon>
        <taxon>eudicotyledons</taxon>
        <taxon>Gunneridae</taxon>
        <taxon>Pentapetalae</taxon>
        <taxon>rosids</taxon>
        <taxon>malvids</taxon>
        <taxon>Malvales</taxon>
        <taxon>Malvaceae</taxon>
        <taxon>Malvoideae</taxon>
        <taxon>Gossypium</taxon>
    </lineage>
</organism>
<gene>
    <name evidence="1" type="ORF">PVK06_021559</name>
</gene>
<comment type="caution">
    <text evidence="1">The sequence shown here is derived from an EMBL/GenBank/DDBJ whole genome shotgun (WGS) entry which is preliminary data.</text>
</comment>
<protein>
    <recommendedName>
        <fullName evidence="3">RNase H type-1 domain-containing protein</fullName>
    </recommendedName>
</protein>
<dbReference type="Gene3D" id="3.30.420.10">
    <property type="entry name" value="Ribonuclease H-like superfamily/Ribonuclease H"/>
    <property type="match status" value="1"/>
</dbReference>
<dbReference type="InterPro" id="IPR036397">
    <property type="entry name" value="RNaseH_sf"/>
</dbReference>
<accession>A0ABR0PQL3</accession>
<sequence length="181" mass="20074">MASGDCGILLDGVAISECWQVKCFMGGRSIRTQDLVWDPHPMGRIKFNMAGVVMNEIVACEGVLKDDNGVVSILFSGRCVAGGLEMTVLMVIKEAAKMVIELIRKEQVPLNIECDSSTILNWLKYSCLRPWLFRNLFADIEGSLRRMAEVQIEVTNPGKNGMAKALAKAGLSRNTLFRAYW</sequence>
<dbReference type="InterPro" id="IPR053151">
    <property type="entry name" value="RNase_H-like"/>
</dbReference>
<evidence type="ECO:0000313" key="2">
    <source>
        <dbReference type="Proteomes" id="UP001358586"/>
    </source>
</evidence>
<dbReference type="Proteomes" id="UP001358586">
    <property type="component" value="Chromosome 6"/>
</dbReference>
<keyword evidence="2" id="KW-1185">Reference proteome</keyword>
<name>A0ABR0PQL3_GOSAR</name>
<dbReference type="PANTHER" id="PTHR47723:SF22">
    <property type="entry name" value="RNASE H TYPE-1 DOMAIN-CONTAINING PROTEIN"/>
    <property type="match status" value="1"/>
</dbReference>
<dbReference type="EMBL" id="JARKNE010000006">
    <property type="protein sequence ID" value="KAK5826633.1"/>
    <property type="molecule type" value="Genomic_DNA"/>
</dbReference>
<evidence type="ECO:0008006" key="3">
    <source>
        <dbReference type="Google" id="ProtNLM"/>
    </source>
</evidence>
<proteinExistence type="predicted"/>
<reference evidence="1 2" key="1">
    <citation type="submission" date="2023-03" db="EMBL/GenBank/DDBJ databases">
        <title>WGS of Gossypium arboreum.</title>
        <authorList>
            <person name="Yu D."/>
        </authorList>
    </citation>
    <scope>NUCLEOTIDE SEQUENCE [LARGE SCALE GENOMIC DNA]</scope>
    <source>
        <tissue evidence="1">Leaf</tissue>
    </source>
</reference>